<dbReference type="InParanoid" id="A0A0H2RGQ9"/>
<dbReference type="GO" id="GO:0016787">
    <property type="term" value="F:hydrolase activity"/>
    <property type="evidence" value="ECO:0007669"/>
    <property type="project" value="UniProtKB-KW"/>
</dbReference>
<organism evidence="3 4">
    <name type="scientific">Schizopora paradoxa</name>
    <dbReference type="NCBI Taxonomy" id="27342"/>
    <lineage>
        <taxon>Eukaryota</taxon>
        <taxon>Fungi</taxon>
        <taxon>Dikarya</taxon>
        <taxon>Basidiomycota</taxon>
        <taxon>Agaricomycotina</taxon>
        <taxon>Agaricomycetes</taxon>
        <taxon>Hymenochaetales</taxon>
        <taxon>Schizoporaceae</taxon>
        <taxon>Schizopora</taxon>
    </lineage>
</organism>
<dbReference type="Pfam" id="PF07859">
    <property type="entry name" value="Abhydrolase_3"/>
    <property type="match status" value="1"/>
</dbReference>
<sequence>MAGSATLRQIKLNLQILLRLPWWFFKSIIPALRARPTWSLKRATTMEVARYFTRNLFSTGWSDGGTHKELKLGNGVMGTYIDPIPQFVKGDLAKWAANADVQSIQIPGYWLHRRGTNLAMGEKPSPGNEKIFYFLHGGAYVSLSAHPSSVISTIPKQLMKRCPTITRTFSIEYRLCVADGALTKETEASNPGPFPAALLDALAGYVYLVHKVGFSPSDIIFLGDSAGGNLALALTRYLVENQNDIADLPTPPGGLVLLSPWCDLSDSHVFPGSSYEKNANADFVELRPNAVRHSIAAKLFIHEKQLHEVPDFFLTNPYVSPASLKLDASFKGWPRMFLNGGGAEVLIDQIRVLKQRMQRDMGEENVEFLEAPDAVHDYLSHELCEPERTQLINAVSNWVSRFFASPQAVPKVKASL</sequence>
<evidence type="ECO:0000259" key="2">
    <source>
        <dbReference type="Pfam" id="PF07859"/>
    </source>
</evidence>
<gene>
    <name evidence="3" type="ORF">SCHPADRAFT_855956</name>
</gene>
<dbReference type="Proteomes" id="UP000053477">
    <property type="component" value="Unassembled WGS sequence"/>
</dbReference>
<dbReference type="AlphaFoldDB" id="A0A0H2RGQ9"/>
<evidence type="ECO:0000313" key="4">
    <source>
        <dbReference type="Proteomes" id="UP000053477"/>
    </source>
</evidence>
<keyword evidence="4" id="KW-1185">Reference proteome</keyword>
<dbReference type="Gene3D" id="3.40.50.1820">
    <property type="entry name" value="alpha/beta hydrolase"/>
    <property type="match status" value="1"/>
</dbReference>
<protein>
    <submittedName>
        <fullName evidence="3">Alpha/beta-hydrolase</fullName>
    </submittedName>
</protein>
<dbReference type="InterPro" id="IPR050300">
    <property type="entry name" value="GDXG_lipolytic_enzyme"/>
</dbReference>
<keyword evidence="1 3" id="KW-0378">Hydrolase</keyword>
<evidence type="ECO:0000313" key="3">
    <source>
        <dbReference type="EMBL" id="KLO11019.1"/>
    </source>
</evidence>
<dbReference type="InterPro" id="IPR029058">
    <property type="entry name" value="AB_hydrolase_fold"/>
</dbReference>
<dbReference type="EMBL" id="KQ086011">
    <property type="protein sequence ID" value="KLO11019.1"/>
    <property type="molecule type" value="Genomic_DNA"/>
</dbReference>
<dbReference type="PANTHER" id="PTHR48081">
    <property type="entry name" value="AB HYDROLASE SUPERFAMILY PROTEIN C4A8.06C"/>
    <property type="match status" value="1"/>
</dbReference>
<feature type="domain" description="Alpha/beta hydrolase fold-3" evidence="2">
    <location>
        <begin position="133"/>
        <end position="379"/>
    </location>
</feature>
<dbReference type="OrthoDB" id="2152029at2759"/>
<dbReference type="STRING" id="27342.A0A0H2RGQ9"/>
<dbReference type="PANTHER" id="PTHR48081:SF26">
    <property type="entry name" value="ALPHA_BETA HYDROLASE FOLD-3 DOMAIN-CONTAINING PROTEIN"/>
    <property type="match status" value="1"/>
</dbReference>
<name>A0A0H2RGQ9_9AGAM</name>
<proteinExistence type="predicted"/>
<reference evidence="3 4" key="1">
    <citation type="submission" date="2015-04" db="EMBL/GenBank/DDBJ databases">
        <title>Complete genome sequence of Schizopora paradoxa KUC8140, a cosmopolitan wood degrader in East Asia.</title>
        <authorList>
            <consortium name="DOE Joint Genome Institute"/>
            <person name="Min B."/>
            <person name="Park H."/>
            <person name="Jang Y."/>
            <person name="Kim J.-J."/>
            <person name="Kim K.H."/>
            <person name="Pangilinan J."/>
            <person name="Lipzen A."/>
            <person name="Riley R."/>
            <person name="Grigoriev I.V."/>
            <person name="Spatafora J.W."/>
            <person name="Choi I.-G."/>
        </authorList>
    </citation>
    <scope>NUCLEOTIDE SEQUENCE [LARGE SCALE GENOMIC DNA]</scope>
    <source>
        <strain evidence="3 4">KUC8140</strain>
    </source>
</reference>
<accession>A0A0H2RGQ9</accession>
<dbReference type="SUPFAM" id="SSF53474">
    <property type="entry name" value="alpha/beta-Hydrolases"/>
    <property type="match status" value="1"/>
</dbReference>
<evidence type="ECO:0000256" key="1">
    <source>
        <dbReference type="ARBA" id="ARBA00022801"/>
    </source>
</evidence>
<dbReference type="InterPro" id="IPR013094">
    <property type="entry name" value="AB_hydrolase_3"/>
</dbReference>